<gene>
    <name evidence="1" type="ORF">DFH08DRAFT_808466</name>
</gene>
<evidence type="ECO:0000313" key="2">
    <source>
        <dbReference type="Proteomes" id="UP001218218"/>
    </source>
</evidence>
<name>A0AAD7A1K5_9AGAR</name>
<accession>A0AAD7A1K5</accession>
<dbReference type="AlphaFoldDB" id="A0AAD7A1K5"/>
<reference evidence="1" key="1">
    <citation type="submission" date="2023-03" db="EMBL/GenBank/DDBJ databases">
        <title>Massive genome expansion in bonnet fungi (Mycena s.s.) driven by repeated elements and novel gene families across ecological guilds.</title>
        <authorList>
            <consortium name="Lawrence Berkeley National Laboratory"/>
            <person name="Harder C.B."/>
            <person name="Miyauchi S."/>
            <person name="Viragh M."/>
            <person name="Kuo A."/>
            <person name="Thoen E."/>
            <person name="Andreopoulos B."/>
            <person name="Lu D."/>
            <person name="Skrede I."/>
            <person name="Drula E."/>
            <person name="Henrissat B."/>
            <person name="Morin E."/>
            <person name="Kohler A."/>
            <person name="Barry K."/>
            <person name="LaButti K."/>
            <person name="Morin E."/>
            <person name="Salamov A."/>
            <person name="Lipzen A."/>
            <person name="Mereny Z."/>
            <person name="Hegedus B."/>
            <person name="Baldrian P."/>
            <person name="Stursova M."/>
            <person name="Weitz H."/>
            <person name="Taylor A."/>
            <person name="Grigoriev I.V."/>
            <person name="Nagy L.G."/>
            <person name="Martin F."/>
            <person name="Kauserud H."/>
        </authorList>
    </citation>
    <scope>NUCLEOTIDE SEQUENCE</scope>
    <source>
        <strain evidence="1">CBHHK002</strain>
    </source>
</reference>
<proteinExistence type="predicted"/>
<keyword evidence="2" id="KW-1185">Reference proteome</keyword>
<comment type="caution">
    <text evidence="1">The sequence shown here is derived from an EMBL/GenBank/DDBJ whole genome shotgun (WGS) entry which is preliminary data.</text>
</comment>
<evidence type="ECO:0000313" key="1">
    <source>
        <dbReference type="EMBL" id="KAJ7347684.1"/>
    </source>
</evidence>
<organism evidence="1 2">
    <name type="scientific">Mycena albidolilacea</name>
    <dbReference type="NCBI Taxonomy" id="1033008"/>
    <lineage>
        <taxon>Eukaryota</taxon>
        <taxon>Fungi</taxon>
        <taxon>Dikarya</taxon>
        <taxon>Basidiomycota</taxon>
        <taxon>Agaricomycotina</taxon>
        <taxon>Agaricomycetes</taxon>
        <taxon>Agaricomycetidae</taxon>
        <taxon>Agaricales</taxon>
        <taxon>Marasmiineae</taxon>
        <taxon>Mycenaceae</taxon>
        <taxon>Mycena</taxon>
    </lineage>
</organism>
<dbReference type="Proteomes" id="UP001218218">
    <property type="component" value="Unassembled WGS sequence"/>
</dbReference>
<dbReference type="EMBL" id="JARIHO010000018">
    <property type="protein sequence ID" value="KAJ7347684.1"/>
    <property type="molecule type" value="Genomic_DNA"/>
</dbReference>
<protein>
    <submittedName>
        <fullName evidence="1">Uncharacterized protein</fullName>
    </submittedName>
</protein>
<sequence>MGEGLGYFDRELIFSIHEPVLHTSPLSTSRCGPALLPIYLMALGHLRLAPEVKQQHVVQARKRYEAKNADKRREDAHLRMQHTRAVIAKDLHAKTEHRRRGAEASARYRERRVASCKFSTAPHLNYRKRAEQLAEEWAARVKKRKAWCMCPSSLAFCFDIVICRQAGANEPRRKHQVLAKPAPKKTSVLAALPERLPHAALCQTHPSCGAPDCHTGTTGPS</sequence>